<dbReference type="Proteomes" id="UP000255082">
    <property type="component" value="Unassembled WGS sequence"/>
</dbReference>
<protein>
    <submittedName>
        <fullName evidence="1">Uncharacterized protein conserved in bacteria</fullName>
    </submittedName>
</protein>
<dbReference type="Pfam" id="PF06108">
    <property type="entry name" value="DUF952"/>
    <property type="match status" value="1"/>
</dbReference>
<dbReference type="InterPro" id="IPR009297">
    <property type="entry name" value="DUF952"/>
</dbReference>
<dbReference type="PANTHER" id="PTHR34129:SF1">
    <property type="entry name" value="DUF952 DOMAIN-CONTAINING PROTEIN"/>
    <property type="match status" value="1"/>
</dbReference>
<dbReference type="AlphaFoldDB" id="A0A378WZ44"/>
<sequence>MTADNVAPAAANTENTNGRMLVHLCTPAEWEQAQRIGERVAPSLESEGFLHLSAPHQVHLPANRLFAGRDDMMLLWIDVTCLSAPLRWEPGVAGDPGSMRFPHLYGPLPVTAVVGTSYYAPDEKGTFPALTADPDQWPASRSA</sequence>
<gene>
    <name evidence="1" type="ORF">NCTC13184_05027</name>
</gene>
<dbReference type="EMBL" id="UGRU01000001">
    <property type="protein sequence ID" value="SUA46498.1"/>
    <property type="molecule type" value="Genomic_DNA"/>
</dbReference>
<proteinExistence type="predicted"/>
<evidence type="ECO:0000313" key="2">
    <source>
        <dbReference type="Proteomes" id="UP000255082"/>
    </source>
</evidence>
<dbReference type="PANTHER" id="PTHR34129">
    <property type="entry name" value="BLR1139 PROTEIN"/>
    <property type="match status" value="1"/>
</dbReference>
<reference evidence="1 2" key="1">
    <citation type="submission" date="2018-06" db="EMBL/GenBank/DDBJ databases">
        <authorList>
            <consortium name="Pathogen Informatics"/>
            <person name="Doyle S."/>
        </authorList>
    </citation>
    <scope>NUCLEOTIDE SEQUENCE [LARGE SCALE GENOMIC DNA]</scope>
    <source>
        <strain evidence="1 2">NCTC13184</strain>
    </source>
</reference>
<accession>A0A378WZ44</accession>
<dbReference type="Gene3D" id="3.20.170.20">
    <property type="entry name" value="Protein of unknown function DUF952"/>
    <property type="match status" value="1"/>
</dbReference>
<organism evidence="1 2">
    <name type="scientific">Nocardia africana</name>
    <dbReference type="NCBI Taxonomy" id="134964"/>
    <lineage>
        <taxon>Bacteria</taxon>
        <taxon>Bacillati</taxon>
        <taxon>Actinomycetota</taxon>
        <taxon>Actinomycetes</taxon>
        <taxon>Mycobacteriales</taxon>
        <taxon>Nocardiaceae</taxon>
        <taxon>Nocardia</taxon>
    </lineage>
</organism>
<name>A0A378WZ44_9NOCA</name>
<dbReference type="SUPFAM" id="SSF56399">
    <property type="entry name" value="ADP-ribosylation"/>
    <property type="match status" value="1"/>
</dbReference>
<evidence type="ECO:0000313" key="1">
    <source>
        <dbReference type="EMBL" id="SUA46498.1"/>
    </source>
</evidence>